<organism evidence="1 2">
    <name type="scientific">Bradyrhizobium nitroreducens</name>
    <dbReference type="NCBI Taxonomy" id="709803"/>
    <lineage>
        <taxon>Bacteria</taxon>
        <taxon>Pseudomonadati</taxon>
        <taxon>Pseudomonadota</taxon>
        <taxon>Alphaproteobacteria</taxon>
        <taxon>Hyphomicrobiales</taxon>
        <taxon>Nitrobacteraceae</taxon>
        <taxon>Bradyrhizobium</taxon>
    </lineage>
</organism>
<dbReference type="AlphaFoldDB" id="A0A2M6UEU6"/>
<evidence type="ECO:0008006" key="3">
    <source>
        <dbReference type="Google" id="ProtNLM"/>
    </source>
</evidence>
<dbReference type="Proteomes" id="UP000228930">
    <property type="component" value="Unassembled WGS sequence"/>
</dbReference>
<sequence>MAVASAAVEFGASNLTDHGRKLIASALYSKGRSFVGASILLRKNGGDEYVVLHLLCQGLEIILKALLLFLDYKKYDKLQRKLGHDLNKVICAAIEGYHLHPLRPALDAEVKALSNLYSKHFLRYAGLQDIFIAPNSIEGERTLRRLAAVLRLANRALAKSAASPV</sequence>
<gene>
    <name evidence="1" type="ORF">TSA1_21530</name>
</gene>
<comment type="caution">
    <text evidence="1">The sequence shown here is derived from an EMBL/GenBank/DDBJ whole genome shotgun (WGS) entry which is preliminary data.</text>
</comment>
<evidence type="ECO:0000313" key="2">
    <source>
        <dbReference type="Proteomes" id="UP000228930"/>
    </source>
</evidence>
<accession>A0A2M6UEU6</accession>
<proteinExistence type="predicted"/>
<protein>
    <recommendedName>
        <fullName evidence="3">HEPN domain-containing protein</fullName>
    </recommendedName>
</protein>
<dbReference type="RefSeq" id="WP_100178202.1">
    <property type="nucleotide sequence ID" value="NZ_LFJC01000003.1"/>
</dbReference>
<evidence type="ECO:0000313" key="1">
    <source>
        <dbReference type="EMBL" id="PIT03047.1"/>
    </source>
</evidence>
<name>A0A2M6UEU6_9BRAD</name>
<reference evidence="1 2" key="1">
    <citation type="submission" date="2015-06" db="EMBL/GenBank/DDBJ databases">
        <title>Comparative genome analysis of nirS-carrying Bradyrhizobium sp. strains.</title>
        <authorList>
            <person name="Ishii S."/>
            <person name="Jang J."/>
            <person name="Nishizawa T."/>
            <person name="Senoo K."/>
        </authorList>
    </citation>
    <scope>NUCLEOTIDE SEQUENCE [LARGE SCALE GENOMIC DNA]</scope>
    <source>
        <strain evidence="1 2">TSA1</strain>
    </source>
</reference>
<keyword evidence="2" id="KW-1185">Reference proteome</keyword>
<dbReference type="EMBL" id="LFJC01000003">
    <property type="protein sequence ID" value="PIT03047.1"/>
    <property type="molecule type" value="Genomic_DNA"/>
</dbReference>